<comment type="caution">
    <text evidence="6">The sequence shown here is derived from an EMBL/GenBank/DDBJ whole genome shotgun (WGS) entry which is preliminary data.</text>
</comment>
<accession>A0ABR2LD93</accession>
<evidence type="ECO:0000313" key="7">
    <source>
        <dbReference type="Proteomes" id="UP001412067"/>
    </source>
</evidence>
<sequence length="276" mass="31250">MALEISDIVVPVIGSIDSKKQDLVNSVAELQSYSSGLTSFTRKWKDLEAHFSFIEKSIEDRFRDVLNNERPPTLNKPAAALSAPAKVKEEDEEEAEPRPELKHLCAKMDGNGLQSYIMENRQEIQTIRKELVPALRSAIDPVTLVLDSLHGFFPSRNERGDELLSVRRTCVTLLECLHRLSPEIGPLDRKRAELVAVEWKGKFSDLAMESPLVASGFLHLVAIFGLVDVFEVDDIFDLLVLVARRKYTVELCRSFGLEDKMPGKNWKNFCFFCKIV</sequence>
<comment type="similarity">
    <text evidence="1 4">Belongs to the Frigida family.</text>
</comment>
<evidence type="ECO:0000256" key="3">
    <source>
        <dbReference type="ARBA" id="ARBA00023089"/>
    </source>
</evidence>
<dbReference type="PANTHER" id="PTHR31791:SF47">
    <property type="entry name" value="INACTIVE FRIGIDA-LIKE PROTEIN 2"/>
    <property type="match status" value="1"/>
</dbReference>
<reference evidence="6 7" key="1">
    <citation type="journal article" date="2022" name="Nat. Plants">
        <title>Genomes of leafy and leafless Platanthera orchids illuminate the evolution of mycoheterotrophy.</title>
        <authorList>
            <person name="Li M.H."/>
            <person name="Liu K.W."/>
            <person name="Li Z."/>
            <person name="Lu H.C."/>
            <person name="Ye Q.L."/>
            <person name="Zhang D."/>
            <person name="Wang J.Y."/>
            <person name="Li Y.F."/>
            <person name="Zhong Z.M."/>
            <person name="Liu X."/>
            <person name="Yu X."/>
            <person name="Liu D.K."/>
            <person name="Tu X.D."/>
            <person name="Liu B."/>
            <person name="Hao Y."/>
            <person name="Liao X.Y."/>
            <person name="Jiang Y.T."/>
            <person name="Sun W.H."/>
            <person name="Chen J."/>
            <person name="Chen Y.Q."/>
            <person name="Ai Y."/>
            <person name="Zhai J.W."/>
            <person name="Wu S.S."/>
            <person name="Zhou Z."/>
            <person name="Hsiao Y.Y."/>
            <person name="Wu W.L."/>
            <person name="Chen Y.Y."/>
            <person name="Lin Y.F."/>
            <person name="Hsu J.L."/>
            <person name="Li C.Y."/>
            <person name="Wang Z.W."/>
            <person name="Zhao X."/>
            <person name="Zhong W.Y."/>
            <person name="Ma X.K."/>
            <person name="Ma L."/>
            <person name="Huang J."/>
            <person name="Chen G.Z."/>
            <person name="Huang M.Z."/>
            <person name="Huang L."/>
            <person name="Peng D.H."/>
            <person name="Luo Y.B."/>
            <person name="Zou S.Q."/>
            <person name="Chen S.P."/>
            <person name="Lan S."/>
            <person name="Tsai W.C."/>
            <person name="Van de Peer Y."/>
            <person name="Liu Z.J."/>
        </authorList>
    </citation>
    <scope>NUCLEOTIDE SEQUENCE [LARGE SCALE GENOMIC DNA]</scope>
    <source>
        <strain evidence="6">Lor288</strain>
    </source>
</reference>
<evidence type="ECO:0000256" key="2">
    <source>
        <dbReference type="ARBA" id="ARBA00022782"/>
    </source>
</evidence>
<gene>
    <name evidence="6" type="ORF">KSP40_PGU018531</name>
</gene>
<dbReference type="Proteomes" id="UP001412067">
    <property type="component" value="Unassembled WGS sequence"/>
</dbReference>
<feature type="region of interest" description="Disordered" evidence="5">
    <location>
        <begin position="69"/>
        <end position="98"/>
    </location>
</feature>
<keyword evidence="4" id="KW-0217">Developmental protein</keyword>
<evidence type="ECO:0000256" key="4">
    <source>
        <dbReference type="RuleBase" id="RU364012"/>
    </source>
</evidence>
<organism evidence="6 7">
    <name type="scientific">Platanthera guangdongensis</name>
    <dbReference type="NCBI Taxonomy" id="2320717"/>
    <lineage>
        <taxon>Eukaryota</taxon>
        <taxon>Viridiplantae</taxon>
        <taxon>Streptophyta</taxon>
        <taxon>Embryophyta</taxon>
        <taxon>Tracheophyta</taxon>
        <taxon>Spermatophyta</taxon>
        <taxon>Magnoliopsida</taxon>
        <taxon>Liliopsida</taxon>
        <taxon>Asparagales</taxon>
        <taxon>Orchidaceae</taxon>
        <taxon>Orchidoideae</taxon>
        <taxon>Orchideae</taxon>
        <taxon>Orchidinae</taxon>
        <taxon>Platanthera</taxon>
    </lineage>
</organism>
<protein>
    <recommendedName>
        <fullName evidence="4">FRIGIDA-like protein</fullName>
    </recommendedName>
</protein>
<dbReference type="PANTHER" id="PTHR31791">
    <property type="entry name" value="FRIGIDA-LIKE PROTEIN 3-RELATED"/>
    <property type="match status" value="1"/>
</dbReference>
<keyword evidence="2 4" id="KW-0221">Differentiation</keyword>
<dbReference type="EMBL" id="JBBWWR010000021">
    <property type="protein sequence ID" value="KAK8938050.1"/>
    <property type="molecule type" value="Genomic_DNA"/>
</dbReference>
<evidence type="ECO:0000256" key="1">
    <source>
        <dbReference type="ARBA" id="ARBA00008956"/>
    </source>
</evidence>
<dbReference type="Pfam" id="PF07899">
    <property type="entry name" value="Frigida"/>
    <property type="match status" value="1"/>
</dbReference>
<dbReference type="InterPro" id="IPR012474">
    <property type="entry name" value="Frigida"/>
</dbReference>
<evidence type="ECO:0000313" key="6">
    <source>
        <dbReference type="EMBL" id="KAK8938050.1"/>
    </source>
</evidence>
<keyword evidence="7" id="KW-1185">Reference proteome</keyword>
<keyword evidence="3 4" id="KW-0287">Flowering</keyword>
<evidence type="ECO:0000256" key="5">
    <source>
        <dbReference type="SAM" id="MobiDB-lite"/>
    </source>
</evidence>
<name>A0ABR2LD93_9ASPA</name>
<proteinExistence type="inferred from homology"/>